<reference evidence="1 2" key="1">
    <citation type="submission" date="2019-09" db="EMBL/GenBank/DDBJ databases">
        <authorList>
            <person name="Valk L.C."/>
        </authorList>
    </citation>
    <scope>NUCLEOTIDE SEQUENCE [LARGE SCALE GENOMIC DNA]</scope>
    <source>
        <strain evidence="1">GalUA</strain>
    </source>
</reference>
<reference evidence="1 2" key="2">
    <citation type="submission" date="2020-02" db="EMBL/GenBank/DDBJ databases">
        <title>Candidatus Galacturonibacter soehngenii shows hetero-acetogenic catabolism of galacturonic acid but lacks a canonical carbon monoxide dehydrogenase/acetyl-CoA synthase complex.</title>
        <authorList>
            <person name="Diender M."/>
            <person name="Stouten G.R."/>
            <person name="Petersen J.F."/>
            <person name="Nielsen P.H."/>
            <person name="Dueholm M.S."/>
            <person name="Pronk J.T."/>
            <person name="Van Loosdrecht M.C.M."/>
        </authorList>
    </citation>
    <scope>NUCLEOTIDE SEQUENCE [LARGE SCALE GENOMIC DNA]</scope>
    <source>
        <strain evidence="1">GalUA</strain>
    </source>
</reference>
<dbReference type="Proteomes" id="UP000461768">
    <property type="component" value="Unassembled WGS sequence"/>
</dbReference>
<dbReference type="RefSeq" id="WP_151144076.1">
    <property type="nucleotide sequence ID" value="NZ_WAGX01000005.1"/>
</dbReference>
<gene>
    <name evidence="1" type="ORF">F7O84_08205</name>
</gene>
<proteinExistence type="predicted"/>
<name>A0A7V7QJ40_9FIRM</name>
<sequence length="88" mass="9915">MNDFKEMMKIATSTDSFLELPVRAQMLFCQLVLNADDEGYVLNGTAVRRMVRASEKDYNLLFDVGLINRVNGVIIITDGCLFDEEGGY</sequence>
<dbReference type="AlphaFoldDB" id="A0A7V7QJ40"/>
<dbReference type="OrthoDB" id="9788567at2"/>
<comment type="caution">
    <text evidence="1">The sequence shown here is derived from an EMBL/GenBank/DDBJ whole genome shotgun (WGS) entry which is preliminary data.</text>
</comment>
<evidence type="ECO:0000313" key="2">
    <source>
        <dbReference type="Proteomes" id="UP000461768"/>
    </source>
</evidence>
<dbReference type="EMBL" id="WAGX01000005">
    <property type="protein sequence ID" value="KAB1437579.1"/>
    <property type="molecule type" value="Genomic_DNA"/>
</dbReference>
<accession>A0A7V7QJ40</accession>
<evidence type="ECO:0000313" key="1">
    <source>
        <dbReference type="EMBL" id="KAB1437579.1"/>
    </source>
</evidence>
<protein>
    <submittedName>
        <fullName evidence="1">Uncharacterized protein</fullName>
    </submittedName>
</protein>
<keyword evidence="2" id="KW-1185">Reference proteome</keyword>
<organism evidence="1 2">
    <name type="scientific">Candidatus Galacturonatibacter soehngenii</name>
    <dbReference type="NCBI Taxonomy" id="2307010"/>
    <lineage>
        <taxon>Bacteria</taxon>
        <taxon>Bacillati</taxon>
        <taxon>Bacillota</taxon>
        <taxon>Clostridia</taxon>
        <taxon>Lachnospirales</taxon>
        <taxon>Lachnospiraceae</taxon>
        <taxon>Candidatus Galacturonatibacter</taxon>
    </lineage>
</organism>